<keyword evidence="2" id="KW-1185">Reference proteome</keyword>
<comment type="caution">
    <text evidence="1">The sequence shown here is derived from an EMBL/GenBank/DDBJ whole genome shotgun (WGS) entry which is preliminary data.</text>
</comment>
<gene>
    <name evidence="1" type="ORF">I4F81_007323</name>
</gene>
<organism evidence="1 2">
    <name type="scientific">Pyropia yezoensis</name>
    <name type="common">Susabi-nori</name>
    <name type="synonym">Porphyra yezoensis</name>
    <dbReference type="NCBI Taxonomy" id="2788"/>
    <lineage>
        <taxon>Eukaryota</taxon>
        <taxon>Rhodophyta</taxon>
        <taxon>Bangiophyceae</taxon>
        <taxon>Bangiales</taxon>
        <taxon>Bangiaceae</taxon>
        <taxon>Pyropia</taxon>
    </lineage>
</organism>
<name>A0ACC3C3K1_PYRYE</name>
<proteinExistence type="predicted"/>
<evidence type="ECO:0000313" key="1">
    <source>
        <dbReference type="EMBL" id="KAK1864780.1"/>
    </source>
</evidence>
<dbReference type="EMBL" id="CM020619">
    <property type="protein sequence ID" value="KAK1864780.1"/>
    <property type="molecule type" value="Genomic_DNA"/>
</dbReference>
<evidence type="ECO:0000313" key="2">
    <source>
        <dbReference type="Proteomes" id="UP000798662"/>
    </source>
</evidence>
<sequence>MIPRPLHAAAAAVIGATLAVVAAGAPARPAGAAVVSDTPWGARLAGALDAARCGSLPPLTATLVGTAGNEAVGGSVAFSPVWMTAGGTAACVTRIEANVSGLPPATAHGFHIHTFGDVARRDGKSAGGHYSSVPGMPHGLPESIFAVMAEDATEGGSGAHHEGDMGNLESNAAGVVAWAGFNGRVVLERVVGRSIILHAAMDDGGQPTGNAGARLAQGIIGGVAIMAAGGRGRALAAAV</sequence>
<accession>A0ACC3C3K1</accession>
<protein>
    <submittedName>
        <fullName evidence="1">Uncharacterized protein</fullName>
    </submittedName>
</protein>
<reference evidence="1" key="1">
    <citation type="submission" date="2019-11" db="EMBL/GenBank/DDBJ databases">
        <title>Nori genome reveals adaptations in red seaweeds to the harsh intertidal environment.</title>
        <authorList>
            <person name="Wang D."/>
            <person name="Mao Y."/>
        </authorList>
    </citation>
    <scope>NUCLEOTIDE SEQUENCE</scope>
    <source>
        <tissue evidence="1">Gametophyte</tissue>
    </source>
</reference>
<dbReference type="Proteomes" id="UP000798662">
    <property type="component" value="Chromosome 2"/>
</dbReference>